<feature type="binding site" evidence="11">
    <location>
        <position position="341"/>
    </location>
    <ligand>
        <name>substrate</name>
    </ligand>
</feature>
<evidence type="ECO:0000256" key="8">
    <source>
        <dbReference type="ARBA" id="ARBA00022878"/>
    </source>
</evidence>
<dbReference type="EMBL" id="JAQIZZ010000008">
    <property type="protein sequence ID" value="KAJ5524311.1"/>
    <property type="molecule type" value="Genomic_DNA"/>
</dbReference>
<keyword evidence="6 12" id="KW-0106">Calcium</keyword>
<dbReference type="GO" id="GO:1902000">
    <property type="term" value="P:homogentisate catabolic process"/>
    <property type="evidence" value="ECO:0007669"/>
    <property type="project" value="TreeGrafter"/>
</dbReference>
<protein>
    <recommendedName>
        <fullName evidence="3 13">Fumarylacetoacetase</fullName>
        <ecNumber evidence="3 13">3.7.1.2</ecNumber>
    </recommendedName>
    <alternativeName>
        <fullName evidence="13">Fumarylacetoacetate hydrolase</fullName>
    </alternativeName>
</protein>
<evidence type="ECO:0000256" key="12">
    <source>
        <dbReference type="PIRSR" id="PIRSR605959-3"/>
    </source>
</evidence>
<gene>
    <name evidence="16" type="ORF">N7494_010961</name>
</gene>
<dbReference type="InterPro" id="IPR036663">
    <property type="entry name" value="Fumarylacetoacetase_C_sf"/>
</dbReference>
<reference evidence="16 17" key="1">
    <citation type="journal article" date="2023" name="IMA Fungus">
        <title>Comparative genomic study of the Penicillium genus elucidates a diverse pangenome and 15 lateral gene transfer events.</title>
        <authorList>
            <person name="Petersen C."/>
            <person name="Sorensen T."/>
            <person name="Nielsen M.R."/>
            <person name="Sondergaard T.E."/>
            <person name="Sorensen J.L."/>
            <person name="Fitzpatrick D.A."/>
            <person name="Frisvad J.C."/>
            <person name="Nielsen K.L."/>
        </authorList>
    </citation>
    <scope>NUCLEOTIDE SEQUENCE [LARGE SCALE GENOMIC DNA]</scope>
    <source>
        <strain evidence="16 17">IBT 35679</strain>
    </source>
</reference>
<dbReference type="PANTHER" id="PTHR43069:SF2">
    <property type="entry name" value="FUMARYLACETOACETASE"/>
    <property type="match status" value="1"/>
</dbReference>
<feature type="binding site" evidence="12">
    <location>
        <position position="190"/>
    </location>
    <ligand>
        <name>Ca(2+)</name>
        <dbReference type="ChEBI" id="CHEBI:29108"/>
    </ligand>
</feature>
<feature type="binding site" evidence="12">
    <location>
        <position position="120"/>
    </location>
    <ligand>
        <name>Ca(2+)</name>
        <dbReference type="ChEBI" id="CHEBI:29108"/>
    </ligand>
</feature>
<comment type="catalytic activity">
    <reaction evidence="13">
        <text>4-fumarylacetoacetate + H2O = acetoacetate + fumarate + H(+)</text>
        <dbReference type="Rhea" id="RHEA:10244"/>
        <dbReference type="ChEBI" id="CHEBI:13705"/>
        <dbReference type="ChEBI" id="CHEBI:15377"/>
        <dbReference type="ChEBI" id="CHEBI:15378"/>
        <dbReference type="ChEBI" id="CHEBI:18034"/>
        <dbReference type="ChEBI" id="CHEBI:29806"/>
        <dbReference type="EC" id="3.7.1.2"/>
    </reaction>
</comment>
<evidence type="ECO:0000256" key="3">
    <source>
        <dbReference type="ARBA" id="ARBA00012094"/>
    </source>
</evidence>
<evidence type="ECO:0000256" key="10">
    <source>
        <dbReference type="PIRSR" id="PIRSR605959-1"/>
    </source>
</evidence>
<comment type="similarity">
    <text evidence="2 13">Belongs to the FAH family.</text>
</comment>
<keyword evidence="4 12" id="KW-0479">Metal-binding</keyword>
<dbReference type="EC" id="3.7.1.2" evidence="3 13"/>
<feature type="binding site" evidence="12">
    <location>
        <position position="242"/>
    </location>
    <ligand>
        <name>Mg(2+)</name>
        <dbReference type="ChEBI" id="CHEBI:18420"/>
    </ligand>
</feature>
<organism evidence="16 17">
    <name type="scientific">Penicillium frequentans</name>
    <dbReference type="NCBI Taxonomy" id="3151616"/>
    <lineage>
        <taxon>Eukaryota</taxon>
        <taxon>Fungi</taxon>
        <taxon>Dikarya</taxon>
        <taxon>Ascomycota</taxon>
        <taxon>Pezizomycotina</taxon>
        <taxon>Eurotiomycetes</taxon>
        <taxon>Eurotiomycetidae</taxon>
        <taxon>Eurotiales</taxon>
        <taxon>Aspergillaceae</taxon>
        <taxon>Penicillium</taxon>
    </lineage>
</organism>
<feature type="binding site" evidence="12">
    <location>
        <position position="222"/>
    </location>
    <ligand>
        <name>Ca(2+)</name>
        <dbReference type="ChEBI" id="CHEBI:29108"/>
    </ligand>
</feature>
<evidence type="ECO:0000256" key="4">
    <source>
        <dbReference type="ARBA" id="ARBA00022723"/>
    </source>
</evidence>
<dbReference type="AlphaFoldDB" id="A0AAD6CJD0"/>
<feature type="domain" description="Fumarylacetoacetase-like C-terminal" evidence="14">
    <location>
        <begin position="118"/>
        <end position="410"/>
    </location>
</feature>
<comment type="pathway">
    <text evidence="1 13">Amino-acid degradation; L-phenylalanine degradation; acetoacetate and fumarate from L-phenylalanine: step 6/6.</text>
</comment>
<keyword evidence="9 13" id="KW-0585">Phenylalanine catabolism</keyword>
<sequence>MASQSTPFPIENIPFGVISTRENPTPRCATALHNDAVDLSALEKDGFFDSISGFEQGAIFSKSHLNAFASLPIASRREARQLLCGALPRLAELQATRDQFFIPLDRIQNHYPMQTANFSDFYCSLEHAQNCSEIFGLLASPNWHVIPSVYNGRTSSLNVSSTLIRPHGVIKDEAGGLPFTPTKKLDFELEMGVFISHPLESGQILDIQAVRDHIFGFVILNDWSARDIQGFEMAPLGPFHSKGFSTTISPWIITMDALESVQSLVMVHQDPAPLPHLAWKGNENEATFDIDLSARIIRDGNTYNVTSTNLNELYWTPYQQATHLTSAGEGLSTGDIFGTGTISSARTDSNGEKTGLACLVERALPRTSLSTLKENGIVFFEDGDELIIEGWCINKTNGVKFGFGQCRGTVAPAVKLGH</sequence>
<keyword evidence="8 13" id="KW-0828">Tyrosine catabolism</keyword>
<dbReference type="InterPro" id="IPR005959">
    <property type="entry name" value="Fumarylacetoacetase"/>
</dbReference>
<evidence type="ECO:0000256" key="9">
    <source>
        <dbReference type="ARBA" id="ARBA00023232"/>
    </source>
</evidence>
<feature type="binding site" evidence="12">
    <location>
        <position position="222"/>
    </location>
    <ligand>
        <name>Mg(2+)</name>
        <dbReference type="ChEBI" id="CHEBI:18420"/>
    </ligand>
</feature>
<dbReference type="GO" id="GO:0006572">
    <property type="term" value="P:L-tyrosine catabolic process"/>
    <property type="evidence" value="ECO:0007669"/>
    <property type="project" value="UniProtKB-UniRule"/>
</dbReference>
<dbReference type="Proteomes" id="UP001220324">
    <property type="component" value="Unassembled WGS sequence"/>
</dbReference>
<keyword evidence="5 13" id="KW-0378">Hydrolase</keyword>
<comment type="cofactor">
    <cofactor evidence="13">
        <name>Mg(2+)</name>
        <dbReference type="ChEBI" id="CHEBI:18420"/>
    </cofactor>
    <cofactor evidence="13">
        <name>Ca(2+)</name>
        <dbReference type="ChEBI" id="CHEBI:29108"/>
    </cofactor>
</comment>
<comment type="caution">
    <text evidence="16">The sequence shown here is derived from an EMBL/GenBank/DDBJ whole genome shotgun (WGS) entry which is preliminary data.</text>
</comment>
<feature type="binding site" evidence="12">
    <location>
        <position position="188"/>
    </location>
    <ligand>
        <name>Ca(2+)</name>
        <dbReference type="ChEBI" id="CHEBI:29108"/>
    </ligand>
</feature>
<dbReference type="GO" id="GO:0006559">
    <property type="term" value="P:L-phenylalanine catabolic process"/>
    <property type="evidence" value="ECO:0007669"/>
    <property type="project" value="UniProtKB-UniRule"/>
</dbReference>
<dbReference type="GO" id="GO:0046872">
    <property type="term" value="F:metal ion binding"/>
    <property type="evidence" value="ECO:0007669"/>
    <property type="project" value="UniProtKB-UniRule"/>
</dbReference>
<dbReference type="InterPro" id="IPR036462">
    <property type="entry name" value="Fumarylacetoacetase_N_sf"/>
</dbReference>
<keyword evidence="7 12" id="KW-0460">Magnesium</keyword>
<dbReference type="SUPFAM" id="SSF56529">
    <property type="entry name" value="FAH"/>
    <property type="match status" value="1"/>
</dbReference>
<dbReference type="Pfam" id="PF01557">
    <property type="entry name" value="FAA_hydrolase"/>
    <property type="match status" value="1"/>
</dbReference>
<evidence type="ECO:0000313" key="17">
    <source>
        <dbReference type="Proteomes" id="UP001220324"/>
    </source>
</evidence>
<dbReference type="InterPro" id="IPR015377">
    <property type="entry name" value="Fumarylacetoacetase_N"/>
</dbReference>
<evidence type="ECO:0000256" key="2">
    <source>
        <dbReference type="ARBA" id="ARBA00010211"/>
    </source>
</evidence>
<name>A0AAD6CJD0_9EURO</name>
<feature type="domain" description="Fumarylacetoacetase N-terminal" evidence="15">
    <location>
        <begin position="11"/>
        <end position="112"/>
    </location>
</feature>
<dbReference type="InterPro" id="IPR011234">
    <property type="entry name" value="Fumarylacetoacetase-like_C"/>
</dbReference>
<keyword evidence="17" id="KW-1185">Reference proteome</keyword>
<proteinExistence type="inferred from homology"/>
<evidence type="ECO:0000256" key="13">
    <source>
        <dbReference type="RuleBase" id="RU366008"/>
    </source>
</evidence>
<evidence type="ECO:0000256" key="6">
    <source>
        <dbReference type="ARBA" id="ARBA00022837"/>
    </source>
</evidence>
<feature type="active site" description="Proton acceptor" evidence="10">
    <location>
        <position position="127"/>
    </location>
</feature>
<dbReference type="SUPFAM" id="SSF63433">
    <property type="entry name" value="Fumarylacetoacetate hydrolase, FAH, N-terminal domain"/>
    <property type="match status" value="1"/>
</dbReference>
<evidence type="ECO:0000259" key="14">
    <source>
        <dbReference type="Pfam" id="PF01557"/>
    </source>
</evidence>
<evidence type="ECO:0000313" key="16">
    <source>
        <dbReference type="EMBL" id="KAJ5524311.1"/>
    </source>
</evidence>
<evidence type="ECO:0000256" key="1">
    <source>
        <dbReference type="ARBA" id="ARBA00004782"/>
    </source>
</evidence>
<feature type="binding site" evidence="11">
    <location>
        <position position="122"/>
    </location>
    <ligand>
        <name>substrate</name>
    </ligand>
</feature>
<dbReference type="GO" id="GO:0004334">
    <property type="term" value="F:fumarylacetoacetase activity"/>
    <property type="evidence" value="ECO:0007669"/>
    <property type="project" value="UniProtKB-UniRule"/>
</dbReference>
<dbReference type="Pfam" id="PF09298">
    <property type="entry name" value="FAA_hydrolase_N"/>
    <property type="match status" value="1"/>
</dbReference>
<dbReference type="PANTHER" id="PTHR43069">
    <property type="entry name" value="FUMARYLACETOACETASE"/>
    <property type="match status" value="1"/>
</dbReference>
<accession>A0AAD6CJD0</accession>
<dbReference type="Gene3D" id="3.90.850.10">
    <property type="entry name" value="Fumarylacetoacetase-like, C-terminal domain"/>
    <property type="match status" value="1"/>
</dbReference>
<evidence type="ECO:0000256" key="5">
    <source>
        <dbReference type="ARBA" id="ARBA00022801"/>
    </source>
</evidence>
<feature type="binding site" evidence="11">
    <location>
        <position position="229"/>
    </location>
    <ligand>
        <name>substrate</name>
    </ligand>
</feature>
<evidence type="ECO:0000256" key="7">
    <source>
        <dbReference type="ARBA" id="ARBA00022842"/>
    </source>
</evidence>
<evidence type="ECO:0000256" key="11">
    <source>
        <dbReference type="PIRSR" id="PIRSR605959-2"/>
    </source>
</evidence>
<dbReference type="Gene3D" id="2.30.30.230">
    <property type="entry name" value="Fumarylacetoacetase, N-terminal domain"/>
    <property type="match status" value="1"/>
</dbReference>
<evidence type="ECO:0000259" key="15">
    <source>
        <dbReference type="Pfam" id="PF09298"/>
    </source>
</evidence>
<feature type="binding site" evidence="12">
    <location>
        <position position="246"/>
    </location>
    <ligand>
        <name>Mg(2+)</name>
        <dbReference type="ChEBI" id="CHEBI:18420"/>
    </ligand>
</feature>